<dbReference type="Proteomes" id="UP001221898">
    <property type="component" value="Unassembled WGS sequence"/>
</dbReference>
<organism evidence="2 3">
    <name type="scientific">Aldrovandia affinis</name>
    <dbReference type="NCBI Taxonomy" id="143900"/>
    <lineage>
        <taxon>Eukaryota</taxon>
        <taxon>Metazoa</taxon>
        <taxon>Chordata</taxon>
        <taxon>Craniata</taxon>
        <taxon>Vertebrata</taxon>
        <taxon>Euteleostomi</taxon>
        <taxon>Actinopterygii</taxon>
        <taxon>Neopterygii</taxon>
        <taxon>Teleostei</taxon>
        <taxon>Notacanthiformes</taxon>
        <taxon>Halosauridae</taxon>
        <taxon>Aldrovandia</taxon>
    </lineage>
</organism>
<feature type="compositionally biased region" description="Basic and acidic residues" evidence="1">
    <location>
        <begin position="111"/>
        <end position="131"/>
    </location>
</feature>
<name>A0AAD7SHJ5_9TELE</name>
<dbReference type="AlphaFoldDB" id="A0AAD7SHJ5"/>
<accession>A0AAD7SHJ5</accession>
<reference evidence="2" key="1">
    <citation type="journal article" date="2023" name="Science">
        <title>Genome structures resolve the early diversification of teleost fishes.</title>
        <authorList>
            <person name="Parey E."/>
            <person name="Louis A."/>
            <person name="Montfort J."/>
            <person name="Bouchez O."/>
            <person name="Roques C."/>
            <person name="Iampietro C."/>
            <person name="Lluch J."/>
            <person name="Castinel A."/>
            <person name="Donnadieu C."/>
            <person name="Desvignes T."/>
            <person name="Floi Bucao C."/>
            <person name="Jouanno E."/>
            <person name="Wen M."/>
            <person name="Mejri S."/>
            <person name="Dirks R."/>
            <person name="Jansen H."/>
            <person name="Henkel C."/>
            <person name="Chen W.J."/>
            <person name="Zahm M."/>
            <person name="Cabau C."/>
            <person name="Klopp C."/>
            <person name="Thompson A.W."/>
            <person name="Robinson-Rechavi M."/>
            <person name="Braasch I."/>
            <person name="Lecointre G."/>
            <person name="Bobe J."/>
            <person name="Postlethwait J.H."/>
            <person name="Berthelot C."/>
            <person name="Roest Crollius H."/>
            <person name="Guiguen Y."/>
        </authorList>
    </citation>
    <scope>NUCLEOTIDE SEQUENCE</scope>
    <source>
        <strain evidence="2">NC1722</strain>
    </source>
</reference>
<sequence length="200" mass="21658">MGTFHRRMRTLRAVFTTLYGHQRASLEARQGPPPHGDGPARAPATGTGTLSVARRSRVLPRAPLPSNEDQLVPVAHLSSAHRPNARVRQRRGREGGTKFNRSGSAPFAPRGESHSANGEKSRETTKREERQLQTLAVAASPSRDRGEEPGNKRTSNFLSPHQSKLKSGKGLDTLLGAGASRSPPSLRPSAKQRRTIASTQ</sequence>
<feature type="compositionally biased region" description="Basic and acidic residues" evidence="1">
    <location>
        <begin position="142"/>
        <end position="151"/>
    </location>
</feature>
<evidence type="ECO:0000313" key="2">
    <source>
        <dbReference type="EMBL" id="KAJ8402691.1"/>
    </source>
</evidence>
<keyword evidence="3" id="KW-1185">Reference proteome</keyword>
<evidence type="ECO:0000256" key="1">
    <source>
        <dbReference type="SAM" id="MobiDB-lite"/>
    </source>
</evidence>
<comment type="caution">
    <text evidence="2">The sequence shown here is derived from an EMBL/GenBank/DDBJ whole genome shotgun (WGS) entry which is preliminary data.</text>
</comment>
<feature type="compositionally biased region" description="Low complexity" evidence="1">
    <location>
        <begin position="180"/>
        <end position="189"/>
    </location>
</feature>
<protein>
    <submittedName>
        <fullName evidence="2">Uncharacterized protein</fullName>
    </submittedName>
</protein>
<gene>
    <name evidence="2" type="ORF">AAFF_G00363630</name>
</gene>
<dbReference type="EMBL" id="JAINUG010000062">
    <property type="protein sequence ID" value="KAJ8402691.1"/>
    <property type="molecule type" value="Genomic_DNA"/>
</dbReference>
<feature type="region of interest" description="Disordered" evidence="1">
    <location>
        <begin position="27"/>
        <end position="200"/>
    </location>
</feature>
<feature type="compositionally biased region" description="Polar residues" evidence="1">
    <location>
        <begin position="152"/>
        <end position="162"/>
    </location>
</feature>
<proteinExistence type="predicted"/>
<evidence type="ECO:0000313" key="3">
    <source>
        <dbReference type="Proteomes" id="UP001221898"/>
    </source>
</evidence>